<dbReference type="Proteomes" id="UP000385207">
    <property type="component" value="Unassembled WGS sequence"/>
</dbReference>
<evidence type="ECO:0000313" key="1">
    <source>
        <dbReference type="EMBL" id="VVO68030.1"/>
    </source>
</evidence>
<proteinExistence type="predicted"/>
<dbReference type="EMBL" id="CABVII010000004">
    <property type="protein sequence ID" value="VVO68030.1"/>
    <property type="molecule type" value="Genomic_DNA"/>
</dbReference>
<dbReference type="AlphaFoldDB" id="A0A5E7HVG6"/>
<accession>A0A5E7HVG6</accession>
<name>A0A5E7HVG6_PSEFL</name>
<gene>
    <name evidence="1" type="ORF">PS862_01180</name>
</gene>
<protein>
    <submittedName>
        <fullName evidence="1">Uncharacterized protein</fullName>
    </submittedName>
</protein>
<organism evidence="1 2">
    <name type="scientific">Pseudomonas fluorescens</name>
    <dbReference type="NCBI Taxonomy" id="294"/>
    <lineage>
        <taxon>Bacteria</taxon>
        <taxon>Pseudomonadati</taxon>
        <taxon>Pseudomonadota</taxon>
        <taxon>Gammaproteobacteria</taxon>
        <taxon>Pseudomonadales</taxon>
        <taxon>Pseudomonadaceae</taxon>
        <taxon>Pseudomonas</taxon>
    </lineage>
</organism>
<evidence type="ECO:0000313" key="2">
    <source>
        <dbReference type="Proteomes" id="UP000385207"/>
    </source>
</evidence>
<sequence>MKVMQNNNSGSPILENIWADLGLLAPGTKLYELVRDGLPFVFLDRIGSYEN</sequence>
<reference evidence="1 2" key="1">
    <citation type="submission" date="2019-09" db="EMBL/GenBank/DDBJ databases">
        <authorList>
            <person name="Chandra G."/>
            <person name="Truman W A."/>
        </authorList>
    </citation>
    <scope>NUCLEOTIDE SEQUENCE [LARGE SCALE GENOMIC DNA]</scope>
    <source>
        <strain evidence="1">PS862</strain>
    </source>
</reference>